<evidence type="ECO:0000256" key="7">
    <source>
        <dbReference type="ARBA" id="ARBA00022777"/>
    </source>
</evidence>
<evidence type="ECO:0000256" key="6">
    <source>
        <dbReference type="ARBA" id="ARBA00022741"/>
    </source>
</evidence>
<evidence type="ECO:0000313" key="12">
    <source>
        <dbReference type="EMBL" id="KZP31588.1"/>
    </source>
</evidence>
<sequence length="270" mass="28844">MASSTLALLETATPISQGAEAKVYKVLLHSPSASASGDSGAGIESAAGEFVLLKHRFHKQYRHPSLDASLTRARVAGEARALMKCLRSAVNVPGVRMVDAAEGVIAIEWVDGKSVRHLLPGGAEEESEEDEGTEVEVDEDVDPLQEYGLSQEALMALVGTELAKMHLADVIHGDLTTSNMMVRLPSAATRVPAKVVLIDFGLAYTSSLAEDKAVDLYVLERAFSSTHPAAEPLFAGVMRAYEAQMGAAWGAVGKRLEDVRMRGRKRSMVG</sequence>
<dbReference type="PANTHER" id="PTHR12209:SF0">
    <property type="entry name" value="EKC_KEOPS COMPLEX SUBUNIT TP53RK"/>
    <property type="match status" value="1"/>
</dbReference>
<dbReference type="Proteomes" id="UP000076532">
    <property type="component" value="Unassembled WGS sequence"/>
</dbReference>
<proteinExistence type="inferred from homology"/>
<evidence type="ECO:0000256" key="4">
    <source>
        <dbReference type="ARBA" id="ARBA00022679"/>
    </source>
</evidence>
<dbReference type="EC" id="2.7.11.1" evidence="2"/>
<keyword evidence="6" id="KW-0547">Nucleotide-binding</keyword>
<evidence type="ECO:0000256" key="5">
    <source>
        <dbReference type="ARBA" id="ARBA00022694"/>
    </source>
</evidence>
<dbReference type="FunFam" id="1.10.510.10:FF:000323">
    <property type="entry name" value="TP53-regulating kinase, putative"/>
    <property type="match status" value="1"/>
</dbReference>
<dbReference type="GO" id="GO:0008033">
    <property type="term" value="P:tRNA processing"/>
    <property type="evidence" value="ECO:0007669"/>
    <property type="project" value="UniProtKB-KW"/>
</dbReference>
<evidence type="ECO:0000256" key="9">
    <source>
        <dbReference type="ARBA" id="ARBA00047899"/>
    </source>
</evidence>
<dbReference type="Pfam" id="PF02958">
    <property type="entry name" value="EcKL"/>
    <property type="match status" value="1"/>
</dbReference>
<evidence type="ECO:0000256" key="2">
    <source>
        <dbReference type="ARBA" id="ARBA00012513"/>
    </source>
</evidence>
<dbReference type="InterPro" id="IPR011009">
    <property type="entry name" value="Kinase-like_dom_sf"/>
</dbReference>
<name>A0A166UDJ5_9AGAM</name>
<keyword evidence="8" id="KW-0067">ATP-binding</keyword>
<keyword evidence="3" id="KW-0723">Serine/threonine-protein kinase</keyword>
<evidence type="ECO:0000313" key="13">
    <source>
        <dbReference type="Proteomes" id="UP000076532"/>
    </source>
</evidence>
<keyword evidence="7" id="KW-0418">Kinase</keyword>
<dbReference type="Gene3D" id="1.10.510.10">
    <property type="entry name" value="Transferase(Phosphotransferase) domain 1"/>
    <property type="match status" value="1"/>
</dbReference>
<dbReference type="GO" id="GO:0005524">
    <property type="term" value="F:ATP binding"/>
    <property type="evidence" value="ECO:0007669"/>
    <property type="project" value="UniProtKB-KW"/>
</dbReference>
<dbReference type="EMBL" id="KV417489">
    <property type="protein sequence ID" value="KZP31588.1"/>
    <property type="molecule type" value="Genomic_DNA"/>
</dbReference>
<keyword evidence="4" id="KW-0808">Transferase</keyword>
<reference evidence="12 13" key="1">
    <citation type="journal article" date="2016" name="Mol. Biol. Evol.">
        <title>Comparative Genomics of Early-Diverging Mushroom-Forming Fungi Provides Insights into the Origins of Lignocellulose Decay Capabilities.</title>
        <authorList>
            <person name="Nagy L.G."/>
            <person name="Riley R."/>
            <person name="Tritt A."/>
            <person name="Adam C."/>
            <person name="Daum C."/>
            <person name="Floudas D."/>
            <person name="Sun H."/>
            <person name="Yadav J.S."/>
            <person name="Pangilinan J."/>
            <person name="Larsson K.H."/>
            <person name="Matsuura K."/>
            <person name="Barry K."/>
            <person name="Labutti K."/>
            <person name="Kuo R."/>
            <person name="Ohm R.A."/>
            <person name="Bhattacharya S.S."/>
            <person name="Shirouzu T."/>
            <person name="Yoshinaga Y."/>
            <person name="Martin F.M."/>
            <person name="Grigoriev I.V."/>
            <person name="Hibbett D.S."/>
        </authorList>
    </citation>
    <scope>NUCLEOTIDE SEQUENCE [LARGE SCALE GENOMIC DNA]</scope>
    <source>
        <strain evidence="12 13">CBS 109695</strain>
    </source>
</reference>
<feature type="domain" description="Protein kinase" evidence="11">
    <location>
        <begin position="9"/>
        <end position="270"/>
    </location>
</feature>
<dbReference type="InterPro" id="IPR000719">
    <property type="entry name" value="Prot_kinase_dom"/>
</dbReference>
<dbReference type="GO" id="GO:0004674">
    <property type="term" value="F:protein serine/threonine kinase activity"/>
    <property type="evidence" value="ECO:0007669"/>
    <property type="project" value="UniProtKB-KW"/>
</dbReference>
<organism evidence="12 13">
    <name type="scientific">Athelia psychrophila</name>
    <dbReference type="NCBI Taxonomy" id="1759441"/>
    <lineage>
        <taxon>Eukaryota</taxon>
        <taxon>Fungi</taxon>
        <taxon>Dikarya</taxon>
        <taxon>Basidiomycota</taxon>
        <taxon>Agaricomycotina</taxon>
        <taxon>Agaricomycetes</taxon>
        <taxon>Agaricomycetidae</taxon>
        <taxon>Atheliales</taxon>
        <taxon>Atheliaceae</taxon>
        <taxon>Athelia</taxon>
    </lineage>
</organism>
<dbReference type="GO" id="GO:0005634">
    <property type="term" value="C:nucleus"/>
    <property type="evidence" value="ECO:0007669"/>
    <property type="project" value="TreeGrafter"/>
</dbReference>
<dbReference type="OrthoDB" id="3399at2759"/>
<comment type="catalytic activity">
    <reaction evidence="9">
        <text>L-threonyl-[protein] + ATP = O-phospho-L-threonyl-[protein] + ADP + H(+)</text>
        <dbReference type="Rhea" id="RHEA:46608"/>
        <dbReference type="Rhea" id="RHEA-COMP:11060"/>
        <dbReference type="Rhea" id="RHEA-COMP:11605"/>
        <dbReference type="ChEBI" id="CHEBI:15378"/>
        <dbReference type="ChEBI" id="CHEBI:30013"/>
        <dbReference type="ChEBI" id="CHEBI:30616"/>
        <dbReference type="ChEBI" id="CHEBI:61977"/>
        <dbReference type="ChEBI" id="CHEBI:456216"/>
        <dbReference type="EC" id="2.7.11.1"/>
    </reaction>
</comment>
<keyword evidence="13" id="KW-1185">Reference proteome</keyword>
<dbReference type="InterPro" id="IPR004119">
    <property type="entry name" value="EcKL"/>
</dbReference>
<dbReference type="InterPro" id="IPR022495">
    <property type="entry name" value="Bud32"/>
</dbReference>
<comment type="catalytic activity">
    <reaction evidence="10">
        <text>L-seryl-[protein] + ATP = O-phospho-L-seryl-[protein] + ADP + H(+)</text>
        <dbReference type="Rhea" id="RHEA:17989"/>
        <dbReference type="Rhea" id="RHEA-COMP:9863"/>
        <dbReference type="Rhea" id="RHEA-COMP:11604"/>
        <dbReference type="ChEBI" id="CHEBI:15378"/>
        <dbReference type="ChEBI" id="CHEBI:29999"/>
        <dbReference type="ChEBI" id="CHEBI:30616"/>
        <dbReference type="ChEBI" id="CHEBI:83421"/>
        <dbReference type="ChEBI" id="CHEBI:456216"/>
        <dbReference type="EC" id="2.7.11.1"/>
    </reaction>
</comment>
<dbReference type="GO" id="GO:0070525">
    <property type="term" value="P:tRNA threonylcarbamoyladenosine metabolic process"/>
    <property type="evidence" value="ECO:0007669"/>
    <property type="project" value="TreeGrafter"/>
</dbReference>
<evidence type="ECO:0000256" key="1">
    <source>
        <dbReference type="ARBA" id="ARBA00010630"/>
    </source>
</evidence>
<dbReference type="PROSITE" id="PS50011">
    <property type="entry name" value="PROTEIN_KINASE_DOM"/>
    <property type="match status" value="1"/>
</dbReference>
<dbReference type="SUPFAM" id="SSF56112">
    <property type="entry name" value="Protein kinase-like (PK-like)"/>
    <property type="match status" value="1"/>
</dbReference>
<dbReference type="AlphaFoldDB" id="A0A166UDJ5"/>
<evidence type="ECO:0000259" key="11">
    <source>
        <dbReference type="PROSITE" id="PS50011"/>
    </source>
</evidence>
<evidence type="ECO:0000256" key="3">
    <source>
        <dbReference type="ARBA" id="ARBA00022527"/>
    </source>
</evidence>
<evidence type="ECO:0000256" key="8">
    <source>
        <dbReference type="ARBA" id="ARBA00022840"/>
    </source>
</evidence>
<accession>A0A166UDJ5</accession>
<dbReference type="NCBIfam" id="TIGR03724">
    <property type="entry name" value="arch_bud32"/>
    <property type="match status" value="1"/>
</dbReference>
<keyword evidence="5" id="KW-0819">tRNA processing</keyword>
<comment type="similarity">
    <text evidence="1">Belongs to the protein kinase superfamily. BUD32 family.</text>
</comment>
<gene>
    <name evidence="12" type="ORF">FIBSPDRAFT_849555</name>
</gene>
<dbReference type="GO" id="GO:0000408">
    <property type="term" value="C:EKC/KEOPS complex"/>
    <property type="evidence" value="ECO:0007669"/>
    <property type="project" value="TreeGrafter"/>
</dbReference>
<dbReference type="PROSITE" id="PS00109">
    <property type="entry name" value="PROTEIN_KINASE_TYR"/>
    <property type="match status" value="1"/>
</dbReference>
<dbReference type="STRING" id="436010.A0A166UDJ5"/>
<evidence type="ECO:0000256" key="10">
    <source>
        <dbReference type="ARBA" id="ARBA00048679"/>
    </source>
</evidence>
<dbReference type="InterPro" id="IPR008266">
    <property type="entry name" value="Tyr_kinase_AS"/>
</dbReference>
<dbReference type="GO" id="GO:0005829">
    <property type="term" value="C:cytosol"/>
    <property type="evidence" value="ECO:0007669"/>
    <property type="project" value="TreeGrafter"/>
</dbReference>
<dbReference type="Gene3D" id="3.30.200.20">
    <property type="entry name" value="Phosphorylase Kinase, domain 1"/>
    <property type="match status" value="1"/>
</dbReference>
<protein>
    <recommendedName>
        <fullName evidence="2">non-specific serine/threonine protein kinase</fullName>
        <ecNumber evidence="2">2.7.11.1</ecNumber>
    </recommendedName>
</protein>
<dbReference type="PANTHER" id="PTHR12209">
    <property type="entry name" value="NON-SPECIFIC SERINE/THREONINE PROTEIN KINASE"/>
    <property type="match status" value="1"/>
</dbReference>